<gene>
    <name evidence="1" type="ORF">DL89DRAFT_57335</name>
</gene>
<evidence type="ECO:0000313" key="1">
    <source>
        <dbReference type="EMBL" id="ORX64047.1"/>
    </source>
</evidence>
<dbReference type="RefSeq" id="XP_040739155.1">
    <property type="nucleotide sequence ID" value="XM_040891822.1"/>
</dbReference>
<name>A0A1Y1VS03_9FUNG</name>
<protein>
    <submittedName>
        <fullName evidence="1">Uncharacterized protein</fullName>
    </submittedName>
</protein>
<comment type="caution">
    <text evidence="1">The sequence shown here is derived from an EMBL/GenBank/DDBJ whole genome shotgun (WGS) entry which is preliminary data.</text>
</comment>
<proteinExistence type="predicted"/>
<keyword evidence="2" id="KW-1185">Reference proteome</keyword>
<accession>A0A1Y1VS03</accession>
<sequence>MASPTRPTQHVRSTIYPAWLCALECSVFSEQILFWYIIIPNHDISRNITLYTSLWSQAVASLRVSWLILGQEGATLMDAMH</sequence>
<organism evidence="1 2">
    <name type="scientific">Linderina pennispora</name>
    <dbReference type="NCBI Taxonomy" id="61395"/>
    <lineage>
        <taxon>Eukaryota</taxon>
        <taxon>Fungi</taxon>
        <taxon>Fungi incertae sedis</taxon>
        <taxon>Zoopagomycota</taxon>
        <taxon>Kickxellomycotina</taxon>
        <taxon>Kickxellomycetes</taxon>
        <taxon>Kickxellales</taxon>
        <taxon>Kickxellaceae</taxon>
        <taxon>Linderina</taxon>
    </lineage>
</organism>
<dbReference type="EMBL" id="MCFD01000131">
    <property type="protein sequence ID" value="ORX64047.1"/>
    <property type="molecule type" value="Genomic_DNA"/>
</dbReference>
<dbReference type="AlphaFoldDB" id="A0A1Y1VS03"/>
<dbReference type="GeneID" id="63808470"/>
<reference evidence="1 2" key="1">
    <citation type="submission" date="2016-07" db="EMBL/GenBank/DDBJ databases">
        <title>Pervasive Adenine N6-methylation of Active Genes in Fungi.</title>
        <authorList>
            <consortium name="DOE Joint Genome Institute"/>
            <person name="Mondo S.J."/>
            <person name="Dannebaum R.O."/>
            <person name="Kuo R.C."/>
            <person name="Labutti K."/>
            <person name="Haridas S."/>
            <person name="Kuo A."/>
            <person name="Salamov A."/>
            <person name="Ahrendt S.R."/>
            <person name="Lipzen A."/>
            <person name="Sullivan W."/>
            <person name="Andreopoulos W.B."/>
            <person name="Clum A."/>
            <person name="Lindquist E."/>
            <person name="Daum C."/>
            <person name="Ramamoorthy G.K."/>
            <person name="Gryganskyi A."/>
            <person name="Culley D."/>
            <person name="Magnuson J.K."/>
            <person name="James T.Y."/>
            <person name="O'Malley M.A."/>
            <person name="Stajich J.E."/>
            <person name="Spatafora J.W."/>
            <person name="Visel A."/>
            <person name="Grigoriev I.V."/>
        </authorList>
    </citation>
    <scope>NUCLEOTIDE SEQUENCE [LARGE SCALE GENOMIC DNA]</scope>
    <source>
        <strain evidence="1 2">ATCC 12442</strain>
    </source>
</reference>
<evidence type="ECO:0000313" key="2">
    <source>
        <dbReference type="Proteomes" id="UP000193922"/>
    </source>
</evidence>
<dbReference type="Proteomes" id="UP000193922">
    <property type="component" value="Unassembled WGS sequence"/>
</dbReference>